<feature type="compositionally biased region" description="Polar residues" evidence="1">
    <location>
        <begin position="978"/>
        <end position="1005"/>
    </location>
</feature>
<keyword evidence="4" id="KW-1185">Reference proteome</keyword>
<evidence type="ECO:0000313" key="3">
    <source>
        <dbReference type="EMBL" id="PFX32781.1"/>
    </source>
</evidence>
<reference evidence="4" key="1">
    <citation type="journal article" date="2017" name="bioRxiv">
        <title>Comparative analysis of the genomes of Stylophora pistillata and Acropora digitifera provides evidence for extensive differences between species of corals.</title>
        <authorList>
            <person name="Voolstra C.R."/>
            <person name="Li Y."/>
            <person name="Liew Y.J."/>
            <person name="Baumgarten S."/>
            <person name="Zoccola D."/>
            <person name="Flot J.-F."/>
            <person name="Tambutte S."/>
            <person name="Allemand D."/>
            <person name="Aranda M."/>
        </authorList>
    </citation>
    <scope>NUCLEOTIDE SEQUENCE [LARGE SCALE GENOMIC DNA]</scope>
</reference>
<feature type="compositionally biased region" description="Low complexity" evidence="1">
    <location>
        <begin position="916"/>
        <end position="937"/>
    </location>
</feature>
<dbReference type="InterPro" id="IPR051438">
    <property type="entry name" value="RNF_E3_ubiq-protein_ligase"/>
</dbReference>
<gene>
    <name evidence="3" type="ORF">AWC38_SpisGene2409</name>
</gene>
<dbReference type="STRING" id="50429.A0A2B4SSA1"/>
<dbReference type="InterPro" id="IPR013083">
    <property type="entry name" value="Znf_RING/FYVE/PHD"/>
</dbReference>
<dbReference type="AlphaFoldDB" id="A0A2B4SSA1"/>
<dbReference type="EMBL" id="LSMT01000019">
    <property type="protein sequence ID" value="PFX32781.1"/>
    <property type="molecule type" value="Genomic_DNA"/>
</dbReference>
<dbReference type="Pfam" id="PF12733">
    <property type="entry name" value="Cadherin-like"/>
    <property type="match status" value="2"/>
</dbReference>
<comment type="caution">
    <text evidence="3">The sequence shown here is derived from an EMBL/GenBank/DDBJ whole genome shotgun (WGS) entry which is preliminary data.</text>
</comment>
<dbReference type="SUPFAM" id="SSF48452">
    <property type="entry name" value="TPR-like"/>
    <property type="match status" value="1"/>
</dbReference>
<dbReference type="SUPFAM" id="SSF57850">
    <property type="entry name" value="RING/U-box"/>
    <property type="match status" value="1"/>
</dbReference>
<protein>
    <recommendedName>
        <fullName evidence="2">Cadherin-like beta-sandwich-like domain-containing protein</fullName>
    </recommendedName>
</protein>
<sequence>MDNADLERLSISPGKLSPKFHPNTTEYSVTLGSDVSQIKVDPLTSDSGASYSISGSGGGKTVSLKEGEVTPVKVEVTAEDGSTIKNYFIHVTRLSASDASLSELKLSIGLLSPNFASNITSYSTFVPFSCSSVEITPAVADKKTAVKVNGTESKEPTALRYGDTVVEVEVTSPDTTNKRTYLLVVSRLKLPRPIEFSDEKQQLRFQCPVCLGILYRPKSIKDSDPKHVFCKCCIDELTRTSKVDPLDGSPLADIWRTDEYELDKELSSQQVFCVYKHWGCGVEVKLCDLGSHVLQCDFRPAAVEKGGQLVPTKDLEEKSKEASKGCTDCNRPVRSSELEEHKTFMCTSKHTNTGVRHKSEVRAWEKRLHVETNEKSADKLAKTAEEQINECFKVLPQHGNAGHYDGEISPLRYLERAAEWLATAIKLSPKKADLHFQLGQVLEEQHYVQDVYGIKPEKSSDDEEMDFNMISKESSKEDDIQAICELRGAGRNAPLALQLKAIDEEYHYLLDQGQSDRADYVQKLYGWKSKQATQNKTAQLASNEEEPLGKAYLKYLDALVNGADNHLYNLHVGRMLLLQSKPEEAVSRLQVAVGLKPTSLEARFYLGLALGQQKDGPGKRKEEAVKYLSEGIEHLLNQMTVDANDPSKENKKWQQITLSSNNLSRPDNVQWLQGCSVLSNVCKQMTTPPSGVMSRVNALHTAAMLASHVLTHLVARGDTYHQVEWVLYETHFTLLQMKLDDAKSKGNQKNGEISSFCENLSALLNCSVIPPGKQILELKEKTCQQAVLLQSCNSCALYRLGDAQLSLYDNDDPTSANAKQTLEEAELSYRASIELEGSPSFGGEMPAKITDQRWFKEQKAKKEAEKKAAAAGGTPQKTASSPAGKAASPAGRGGNQAGRGSSTPTRGKPAVGGRGSSPSTRGGAAAAKASSGVARGKTSPTKPSGTAGRGGGTAGRSAARGGSNITTNKPSAHKSGACSPTKQPASSKHSTQTKPVAQSPVTRSTPAKPATPNLTTEQKPSGPPNKPSYNARLGLARVLMRKGGDSISEAHTLYEEVISMAPSVHDAYIELADSLIKTDPMKAVDTYSVYPFKEPLTFDDAYIYGEMVRLLMKNEKYDDPRLGPSMISLGKIMGLTVLEKYVEALDKTFKYSKLLKEVYAGVHGKSVDDSDLQQFFKFKCWV</sequence>
<feature type="compositionally biased region" description="Basic and acidic residues" evidence="1">
    <location>
        <begin position="856"/>
        <end position="868"/>
    </location>
</feature>
<evidence type="ECO:0000313" key="4">
    <source>
        <dbReference type="Proteomes" id="UP000225706"/>
    </source>
</evidence>
<evidence type="ECO:0000256" key="1">
    <source>
        <dbReference type="SAM" id="MobiDB-lite"/>
    </source>
</evidence>
<dbReference type="Gene3D" id="1.25.40.10">
    <property type="entry name" value="Tetratricopeptide repeat domain"/>
    <property type="match status" value="1"/>
</dbReference>
<dbReference type="OrthoDB" id="9991317at2759"/>
<dbReference type="Proteomes" id="UP000225706">
    <property type="component" value="Unassembled WGS sequence"/>
</dbReference>
<dbReference type="Gene3D" id="3.30.40.10">
    <property type="entry name" value="Zinc/RING finger domain, C3HC4 (zinc finger)"/>
    <property type="match status" value="1"/>
</dbReference>
<dbReference type="InterPro" id="IPR011990">
    <property type="entry name" value="TPR-like_helical_dom_sf"/>
</dbReference>
<dbReference type="PANTHER" id="PTHR46016">
    <property type="entry name" value="ZINC FINGER, RING/FYVE/PHD-TYPE"/>
    <property type="match status" value="1"/>
</dbReference>
<dbReference type="GO" id="GO:0006511">
    <property type="term" value="P:ubiquitin-dependent protein catabolic process"/>
    <property type="evidence" value="ECO:0007669"/>
    <property type="project" value="TreeGrafter"/>
</dbReference>
<dbReference type="GO" id="GO:0000209">
    <property type="term" value="P:protein polyubiquitination"/>
    <property type="evidence" value="ECO:0007669"/>
    <property type="project" value="TreeGrafter"/>
</dbReference>
<evidence type="ECO:0000259" key="2">
    <source>
        <dbReference type="Pfam" id="PF12733"/>
    </source>
</evidence>
<dbReference type="SUPFAM" id="SSF49599">
    <property type="entry name" value="TRAF domain-like"/>
    <property type="match status" value="1"/>
</dbReference>
<feature type="compositionally biased region" description="Low complexity" evidence="1">
    <location>
        <begin position="879"/>
        <end position="890"/>
    </location>
</feature>
<name>A0A2B4SSA1_STYPI</name>
<proteinExistence type="predicted"/>
<organism evidence="3 4">
    <name type="scientific">Stylophora pistillata</name>
    <name type="common">Smooth cauliflower coral</name>
    <dbReference type="NCBI Taxonomy" id="50429"/>
    <lineage>
        <taxon>Eukaryota</taxon>
        <taxon>Metazoa</taxon>
        <taxon>Cnidaria</taxon>
        <taxon>Anthozoa</taxon>
        <taxon>Hexacorallia</taxon>
        <taxon>Scleractinia</taxon>
        <taxon>Astrocoeniina</taxon>
        <taxon>Pocilloporidae</taxon>
        <taxon>Stylophora</taxon>
    </lineage>
</organism>
<dbReference type="InterPro" id="IPR025883">
    <property type="entry name" value="Cadherin-like_domain"/>
</dbReference>
<feature type="region of interest" description="Disordered" evidence="1">
    <location>
        <begin position="856"/>
        <end position="1030"/>
    </location>
</feature>
<dbReference type="PANTHER" id="PTHR46016:SF1">
    <property type="entry name" value="RING-TYPE DOMAIN-CONTAINING PROTEIN"/>
    <property type="match status" value="1"/>
</dbReference>
<accession>A0A2B4SSA1</accession>
<dbReference type="GO" id="GO:0061630">
    <property type="term" value="F:ubiquitin protein ligase activity"/>
    <property type="evidence" value="ECO:0007669"/>
    <property type="project" value="TreeGrafter"/>
</dbReference>
<feature type="domain" description="Cadherin-like beta-sandwich-like" evidence="2">
    <location>
        <begin position="8"/>
        <end position="93"/>
    </location>
</feature>
<feature type="domain" description="Cadherin-like beta-sandwich-like" evidence="2">
    <location>
        <begin position="102"/>
        <end position="187"/>
    </location>
</feature>